<keyword evidence="1" id="KW-1133">Transmembrane helix</keyword>
<evidence type="ECO:0000313" key="2">
    <source>
        <dbReference type="EMBL" id="MBU3806606.1"/>
    </source>
</evidence>
<gene>
    <name evidence="2" type="ORF">H9882_06925</name>
</gene>
<keyword evidence="1" id="KW-0472">Membrane</keyword>
<feature type="transmembrane region" description="Helical" evidence="1">
    <location>
        <begin position="12"/>
        <end position="31"/>
    </location>
</feature>
<evidence type="ECO:0000313" key="3">
    <source>
        <dbReference type="Proteomes" id="UP000713596"/>
    </source>
</evidence>
<dbReference type="AlphaFoldDB" id="A0A948WT15"/>
<accession>A0A948WT15</accession>
<evidence type="ECO:0000256" key="1">
    <source>
        <dbReference type="SAM" id="Phobius"/>
    </source>
</evidence>
<dbReference type="EMBL" id="JAHLFP010000060">
    <property type="protein sequence ID" value="MBU3806606.1"/>
    <property type="molecule type" value="Genomic_DNA"/>
</dbReference>
<keyword evidence="1" id="KW-0812">Transmembrane</keyword>
<proteinExistence type="predicted"/>
<reference evidence="2" key="2">
    <citation type="submission" date="2021-04" db="EMBL/GenBank/DDBJ databases">
        <authorList>
            <person name="Gilroy R."/>
        </authorList>
    </citation>
    <scope>NUCLEOTIDE SEQUENCE</scope>
    <source>
        <strain evidence="2">B5_2728</strain>
    </source>
</reference>
<sequence length="314" mass="36045">MTCRLLLRSKRFWAGFILGLAALTTASLFFIHDKNKLTPDENGMYLQDGYWVQYSGEYDPEQVSLFARKMTQLKNTYLTPENKVYWGIVPDKSHYLPQVGWPVLDYTAMLKQAKEEMPGDATFISLEESLSLSSYYKTDPHWRQESLQPVLDTLGQAMDFSASIQDWDAHTVEDFRGNFSWFVSIPPDTENLIYLTSSYTDTSQAHHALMDDPQPVYDLSKLDGKNPYDLFVSGTTPFVTLENPEATTQRELVIFRDSFSSSLAPLLCQTYKTITLIDLRYMVPQLLEQYITFTNQDVLFLYSSSVVNQSAILR</sequence>
<organism evidence="2 3">
    <name type="scientific">Candidatus Allofournierella pullistercoris</name>
    <dbReference type="NCBI Taxonomy" id="2838597"/>
    <lineage>
        <taxon>Bacteria</taxon>
        <taxon>Bacillati</taxon>
        <taxon>Bacillota</taxon>
        <taxon>Clostridia</taxon>
        <taxon>Eubacteriales</taxon>
        <taxon>Oscillospiraceae</taxon>
        <taxon>Allofournierella</taxon>
    </lineage>
</organism>
<evidence type="ECO:0008006" key="4">
    <source>
        <dbReference type="Google" id="ProtNLM"/>
    </source>
</evidence>
<comment type="caution">
    <text evidence="2">The sequence shown here is derived from an EMBL/GenBank/DDBJ whole genome shotgun (WGS) entry which is preliminary data.</text>
</comment>
<name>A0A948WT15_9FIRM</name>
<reference evidence="2" key="1">
    <citation type="journal article" date="2021" name="PeerJ">
        <title>Extensive microbial diversity within the chicken gut microbiome revealed by metagenomics and culture.</title>
        <authorList>
            <person name="Gilroy R."/>
            <person name="Ravi A."/>
            <person name="Getino M."/>
            <person name="Pursley I."/>
            <person name="Horton D.L."/>
            <person name="Alikhan N.F."/>
            <person name="Baker D."/>
            <person name="Gharbi K."/>
            <person name="Hall N."/>
            <person name="Watson M."/>
            <person name="Adriaenssens E.M."/>
            <person name="Foster-Nyarko E."/>
            <person name="Jarju S."/>
            <person name="Secka A."/>
            <person name="Antonio M."/>
            <person name="Oren A."/>
            <person name="Chaudhuri R.R."/>
            <person name="La Ragione R."/>
            <person name="Hildebrand F."/>
            <person name="Pallen M.J."/>
        </authorList>
    </citation>
    <scope>NUCLEOTIDE SEQUENCE</scope>
    <source>
        <strain evidence="2">B5_2728</strain>
    </source>
</reference>
<protein>
    <recommendedName>
        <fullName evidence="4">AlgX/AlgJ SGNH hydrolase-like domain-containing protein</fullName>
    </recommendedName>
</protein>
<dbReference type="Proteomes" id="UP000713596">
    <property type="component" value="Unassembled WGS sequence"/>
</dbReference>